<dbReference type="PATRIC" id="fig|1360.109.peg.684"/>
<sequence length="75" mass="8931">MLKQQIKQNFGFVKGLTSVIEEVSALTIPLTTMHKKLDIKTEFYKLSDKERLHNDYRKSTLPIKEEIDKFERYAR</sequence>
<protein>
    <submittedName>
        <fullName evidence="1">Uncharacterized protein</fullName>
    </submittedName>
</protein>
<evidence type="ECO:0000313" key="2">
    <source>
        <dbReference type="Proteomes" id="UP000053612"/>
    </source>
</evidence>
<gene>
    <name evidence="1" type="ORF">LMG9449_1640</name>
</gene>
<reference evidence="2" key="1">
    <citation type="submission" date="2015-10" db="EMBL/GenBank/DDBJ databases">
        <title>Draft Genome Sequences of 11 Lactococcus lactis subspecies cremoris strains.</title>
        <authorList>
            <person name="Wels M."/>
            <person name="Backus L."/>
            <person name="Boekhorst J."/>
            <person name="Dijkstra A."/>
            <person name="Beerthuizen M."/>
            <person name="Kelly W."/>
            <person name="Siezen R."/>
            <person name="Bachmann H."/>
            <person name="Van Hijum S."/>
        </authorList>
    </citation>
    <scope>NUCLEOTIDE SEQUENCE [LARGE SCALE GENOMIC DNA]</scope>
    <source>
        <strain evidence="2">LMG9449</strain>
    </source>
</reference>
<dbReference type="Proteomes" id="UP000053612">
    <property type="component" value="Unassembled WGS sequence"/>
</dbReference>
<comment type="caution">
    <text evidence="1">The sequence shown here is derived from an EMBL/GenBank/DDBJ whole genome shotgun (WGS) entry which is preliminary data.</text>
</comment>
<evidence type="ECO:0000313" key="1">
    <source>
        <dbReference type="EMBL" id="KSU17600.1"/>
    </source>
</evidence>
<dbReference type="AlphaFoldDB" id="A0A0V8DVP6"/>
<proteinExistence type="predicted"/>
<dbReference type="RefSeq" id="WP_058225013.1">
    <property type="nucleotide sequence ID" value="NZ_LKLS01000128.1"/>
</dbReference>
<dbReference type="EMBL" id="LKLS01000128">
    <property type="protein sequence ID" value="KSU17600.1"/>
    <property type="molecule type" value="Genomic_DNA"/>
</dbReference>
<organism evidence="1 2">
    <name type="scientific">Lactococcus lactis subsp. lactis</name>
    <name type="common">Streptococcus lactis</name>
    <dbReference type="NCBI Taxonomy" id="1360"/>
    <lineage>
        <taxon>Bacteria</taxon>
        <taxon>Bacillati</taxon>
        <taxon>Bacillota</taxon>
        <taxon>Bacilli</taxon>
        <taxon>Lactobacillales</taxon>
        <taxon>Streptococcaceae</taxon>
        <taxon>Lactococcus</taxon>
    </lineage>
</organism>
<accession>A0A0V8DVP6</accession>
<name>A0A0V8DVP6_LACLL</name>